<evidence type="ECO:0000313" key="1">
    <source>
        <dbReference type="EMBL" id="PLW21545.1"/>
    </source>
</evidence>
<organism evidence="1 2">
    <name type="scientific">Puccinia coronata f. sp. avenae</name>
    <dbReference type="NCBI Taxonomy" id="200324"/>
    <lineage>
        <taxon>Eukaryota</taxon>
        <taxon>Fungi</taxon>
        <taxon>Dikarya</taxon>
        <taxon>Basidiomycota</taxon>
        <taxon>Pucciniomycotina</taxon>
        <taxon>Pucciniomycetes</taxon>
        <taxon>Pucciniales</taxon>
        <taxon>Pucciniaceae</taxon>
        <taxon>Puccinia</taxon>
    </lineage>
</organism>
<gene>
    <name evidence="1" type="ORF">PCANC_03985</name>
</gene>
<reference evidence="1 2" key="1">
    <citation type="submission" date="2017-11" db="EMBL/GenBank/DDBJ databases">
        <title>De novo assembly and phasing of dikaryotic genomes from two isolates of Puccinia coronata f. sp. avenae, the causal agent of oat crown rust.</title>
        <authorList>
            <person name="Miller M.E."/>
            <person name="Zhang Y."/>
            <person name="Omidvar V."/>
            <person name="Sperschneider J."/>
            <person name="Schwessinger B."/>
            <person name="Raley C."/>
            <person name="Palmer J.M."/>
            <person name="Garnica D."/>
            <person name="Upadhyaya N."/>
            <person name="Rathjen J."/>
            <person name="Taylor J.M."/>
            <person name="Park R.F."/>
            <person name="Dodds P.N."/>
            <person name="Hirsch C.D."/>
            <person name="Kianian S.F."/>
            <person name="Figueroa M."/>
        </authorList>
    </citation>
    <scope>NUCLEOTIDE SEQUENCE [LARGE SCALE GENOMIC DNA]</scope>
    <source>
        <strain evidence="1">12NC29</strain>
    </source>
</reference>
<dbReference type="OrthoDB" id="2506763at2759"/>
<name>A0A2N5T7U2_9BASI</name>
<dbReference type="EMBL" id="PGCJ01000782">
    <property type="protein sequence ID" value="PLW21545.1"/>
    <property type="molecule type" value="Genomic_DNA"/>
</dbReference>
<keyword evidence="2" id="KW-1185">Reference proteome</keyword>
<comment type="caution">
    <text evidence="1">The sequence shown here is derived from an EMBL/GenBank/DDBJ whole genome shotgun (WGS) entry which is preliminary data.</text>
</comment>
<protein>
    <submittedName>
        <fullName evidence="1">Uncharacterized protein</fullName>
    </submittedName>
</protein>
<dbReference type="Proteomes" id="UP000235388">
    <property type="component" value="Unassembled WGS sequence"/>
</dbReference>
<accession>A0A2N5T7U2</accession>
<sequence length="384" mass="40233">MAASDDAIVVKNESLLSLNQVTGANLATGDLPNIPAPCCSEIVTPENSPPYSSRLERDFCWFKILDEDKRRQFSSHTPFISLTIPVIQSSAHSTDTELTVFNESPSFQLRPLPVVVTTSASVYIAQAALPQRTFDAASTNTTASNTTSLAANDTGVSVSLADNKTIALAANDTGAAVSLADNKTTAAVSLADNKTTAAVSLGSDTAPAQIPLECARTFVPVSQLDLYELMQQADNSSTSMNSTTMMQQADNSTTSMNSTTTAPLNETEIAQLSQEKTMAICETGTQVSAGLCSLKTCGMPQTTVCTQCTEVSPDSSTVTPASGATPVDKVSCDGGYVMQTPQNQQKGNMCMTKDKVYTCSGECQGGMACQQCVADDSTSTTPHA</sequence>
<evidence type="ECO:0000313" key="2">
    <source>
        <dbReference type="Proteomes" id="UP000235388"/>
    </source>
</evidence>
<proteinExistence type="predicted"/>
<dbReference type="AlphaFoldDB" id="A0A2N5T7U2"/>